<evidence type="ECO:0000313" key="2">
    <source>
        <dbReference type="EMBL" id="MEQ2280145.1"/>
    </source>
</evidence>
<keyword evidence="3" id="KW-1185">Reference proteome</keyword>
<organism evidence="2 3">
    <name type="scientific">Ameca splendens</name>
    <dbReference type="NCBI Taxonomy" id="208324"/>
    <lineage>
        <taxon>Eukaryota</taxon>
        <taxon>Metazoa</taxon>
        <taxon>Chordata</taxon>
        <taxon>Craniata</taxon>
        <taxon>Vertebrata</taxon>
        <taxon>Euteleostomi</taxon>
        <taxon>Actinopterygii</taxon>
        <taxon>Neopterygii</taxon>
        <taxon>Teleostei</taxon>
        <taxon>Neoteleostei</taxon>
        <taxon>Acanthomorphata</taxon>
        <taxon>Ovalentaria</taxon>
        <taxon>Atherinomorphae</taxon>
        <taxon>Cyprinodontiformes</taxon>
        <taxon>Goodeidae</taxon>
        <taxon>Ameca</taxon>
    </lineage>
</organism>
<comment type="caution">
    <text evidence="2">The sequence shown here is derived from an EMBL/GenBank/DDBJ whole genome shotgun (WGS) entry which is preliminary data.</text>
</comment>
<feature type="region of interest" description="Disordered" evidence="1">
    <location>
        <begin position="1"/>
        <end position="25"/>
    </location>
</feature>
<gene>
    <name evidence="2" type="ORF">AMECASPLE_016670</name>
</gene>
<evidence type="ECO:0000256" key="1">
    <source>
        <dbReference type="SAM" id="MobiDB-lite"/>
    </source>
</evidence>
<feature type="compositionally biased region" description="Polar residues" evidence="1">
    <location>
        <begin position="1"/>
        <end position="10"/>
    </location>
</feature>
<reference evidence="2 3" key="1">
    <citation type="submission" date="2021-06" db="EMBL/GenBank/DDBJ databases">
        <authorList>
            <person name="Palmer J.M."/>
        </authorList>
    </citation>
    <scope>NUCLEOTIDE SEQUENCE [LARGE SCALE GENOMIC DNA]</scope>
    <source>
        <strain evidence="2 3">AS_MEX2019</strain>
        <tissue evidence="2">Muscle</tissue>
    </source>
</reference>
<protein>
    <submittedName>
        <fullName evidence="2">Uncharacterized protein</fullName>
    </submittedName>
</protein>
<name>A0ABV0XFC2_9TELE</name>
<proteinExistence type="predicted"/>
<accession>A0ABV0XFC2</accession>
<dbReference type="Proteomes" id="UP001469553">
    <property type="component" value="Unassembled WGS sequence"/>
</dbReference>
<dbReference type="EMBL" id="JAHRIP010001221">
    <property type="protein sequence ID" value="MEQ2280145.1"/>
    <property type="molecule type" value="Genomic_DNA"/>
</dbReference>
<sequence>MKLRSFSTKMDSGAEAGQGYHHRWVSPPSPIEGMELMHCRDKVSHQSSACGMYWEKSPIRGGLTSHL</sequence>
<evidence type="ECO:0000313" key="3">
    <source>
        <dbReference type="Proteomes" id="UP001469553"/>
    </source>
</evidence>